<evidence type="ECO:0000313" key="8">
    <source>
        <dbReference type="EMBL" id="CAI2386166.1"/>
    </source>
</evidence>
<keyword evidence="9" id="KW-1185">Reference proteome</keyword>
<evidence type="ECO:0000256" key="7">
    <source>
        <dbReference type="RuleBase" id="RU365072"/>
    </source>
</evidence>
<dbReference type="GO" id="GO:0000973">
    <property type="term" value="P:post-transcriptional tethering of RNA polymerase II gene DNA at nuclear periphery"/>
    <property type="evidence" value="ECO:0007669"/>
    <property type="project" value="TreeGrafter"/>
</dbReference>
<evidence type="ECO:0000256" key="1">
    <source>
        <dbReference type="ARBA" id="ARBA00022448"/>
    </source>
</evidence>
<keyword evidence="1 7" id="KW-0813">Transport</keyword>
<evidence type="ECO:0000256" key="2">
    <source>
        <dbReference type="ARBA" id="ARBA00022816"/>
    </source>
</evidence>
<dbReference type="EMBL" id="CAMPGE010028655">
    <property type="protein sequence ID" value="CAI2386166.1"/>
    <property type="molecule type" value="Genomic_DNA"/>
</dbReference>
<comment type="subunit">
    <text evidence="7">Part of the nuclear pore complex (NPC).</text>
</comment>
<dbReference type="GO" id="GO:0031965">
    <property type="term" value="C:nuclear membrane"/>
    <property type="evidence" value="ECO:0007669"/>
    <property type="project" value="UniProtKB-SubCell"/>
</dbReference>
<dbReference type="InterPro" id="IPR007252">
    <property type="entry name" value="Nup84/Nup107"/>
</dbReference>
<dbReference type="GO" id="GO:0031080">
    <property type="term" value="C:nuclear pore outer ring"/>
    <property type="evidence" value="ECO:0007669"/>
    <property type="project" value="TreeGrafter"/>
</dbReference>
<dbReference type="GO" id="GO:0006606">
    <property type="term" value="P:protein import into nucleus"/>
    <property type="evidence" value="ECO:0007669"/>
    <property type="project" value="TreeGrafter"/>
</dbReference>
<dbReference type="PANTHER" id="PTHR13003">
    <property type="entry name" value="NUP107-RELATED"/>
    <property type="match status" value="1"/>
</dbReference>
<comment type="caution">
    <text evidence="8">The sequence shown here is derived from an EMBL/GenBank/DDBJ whole genome shotgun (WGS) entry which is preliminary data.</text>
</comment>
<keyword evidence="3" id="KW-0653">Protein transport</keyword>
<name>A0AAD2DBA4_EUPCR</name>
<comment type="subcellular location">
    <subcellularLocation>
        <location evidence="7">Nucleus</location>
        <location evidence="7">Nuclear pore complex</location>
    </subcellularLocation>
    <subcellularLocation>
        <location evidence="7">Nucleus membrane</location>
    </subcellularLocation>
</comment>
<evidence type="ECO:0000256" key="3">
    <source>
        <dbReference type="ARBA" id="ARBA00022927"/>
    </source>
</evidence>
<keyword evidence="2" id="KW-0509">mRNA transport</keyword>
<reference evidence="8" key="1">
    <citation type="submission" date="2023-07" db="EMBL/GenBank/DDBJ databases">
        <authorList>
            <consortium name="AG Swart"/>
            <person name="Singh M."/>
            <person name="Singh A."/>
            <person name="Seah K."/>
            <person name="Emmerich C."/>
        </authorList>
    </citation>
    <scope>NUCLEOTIDE SEQUENCE</scope>
    <source>
        <strain evidence="8">DP1</strain>
    </source>
</reference>
<sequence length="810" mass="95427">MENEFLYRQAYFENLHRFAEKSLSESFKTDNKFNFGKDFEFDFNSGLDNTKAKYKLQGGNPMRILRNLEKELTRLNLKTKDGEPTLNYTAEDTRTGIQETTKFEIIAWKLFTECVSADHIYFENLKADTLSEEDRNPMSLLADIIKGDHEIISCHYILKWLEKIYSREIKMPEQLLFKDLDKFELLEDDNFSLKEEHAQFLFCNLRSGKLGQIKDRVPSLICAWKTSMLQGDMPSLGELIDPIGCFEGDFKNPLLEKDNKNYKRDCNFSSGDYFNHIKICKIKCEGYGKDKVQNKFEKALYGSFCGDTTSMLKVSYDWDDILWCYLKTVLFYNVTEKYIQVEDEYLEYYNMTHGDYHCSDEQFKIEFQNWPFPETCPIDFDAILEKTIKEMPRSSLCFSNRETNPFIEVLILLLQIQLKPSRIYSQIENRWNILVDKIADLNSIQNYSQEDLIFLRFSAHLLIMLYILQRIDFTRVEQYNEVLFKFINSEQEIDSQMHTFYLNFIIGDGKKVEYYSEQVYSITDAVVQEKILENIDLHLPELKEDFKDTIKAKIVGGIKPKSNSKINIHDVVKKLNWLFYQDNYLEFYKTVLEIARKYFLNGSSEFGYHHYIETLYDELRANLDFCETQEESLKQHGVYAPLINERKKHCLLVQLIHENELPEIDSYKPSSVCLRKIRIVKTIDKVLRDCSKKTLLFDYPLEAEYDQKIKFIHQSLKTKLIPSLVLLKLDLLFKAGYYVDCLKIMEFIMDKTPEDDMKLEPVLGEPSDPYPPGCLSLKPYLNQHILTKIDAKLADAMLRSPEVIEYLLSK</sequence>
<keyword evidence="6 7" id="KW-0539">Nucleus</keyword>
<comment type="function">
    <text evidence="7">Functions as a component of the nuclear pore complex (NPC).</text>
</comment>
<comment type="similarity">
    <text evidence="7">Belongs to the nucleoporin Nup84/Nup107 family.</text>
</comment>
<keyword evidence="4 7" id="KW-0811">Translocation</keyword>
<protein>
    <recommendedName>
        <fullName evidence="7">Nuclear pore complex protein</fullName>
    </recommendedName>
</protein>
<evidence type="ECO:0000256" key="4">
    <source>
        <dbReference type="ARBA" id="ARBA00023010"/>
    </source>
</evidence>
<gene>
    <name evidence="8" type="ORF">ECRASSUSDP1_LOCUS27770</name>
</gene>
<keyword evidence="5 7" id="KW-0906">Nuclear pore complex</keyword>
<dbReference type="GO" id="GO:0006406">
    <property type="term" value="P:mRNA export from nucleus"/>
    <property type="evidence" value="ECO:0007669"/>
    <property type="project" value="TreeGrafter"/>
</dbReference>
<dbReference type="AlphaFoldDB" id="A0AAD2DBA4"/>
<evidence type="ECO:0000256" key="6">
    <source>
        <dbReference type="ARBA" id="ARBA00023242"/>
    </source>
</evidence>
<proteinExistence type="inferred from homology"/>
<dbReference type="GO" id="GO:0017056">
    <property type="term" value="F:structural constituent of nuclear pore"/>
    <property type="evidence" value="ECO:0007669"/>
    <property type="project" value="UniProtKB-UniRule"/>
</dbReference>
<evidence type="ECO:0000256" key="5">
    <source>
        <dbReference type="ARBA" id="ARBA00023132"/>
    </source>
</evidence>
<dbReference type="Proteomes" id="UP001295684">
    <property type="component" value="Unassembled WGS sequence"/>
</dbReference>
<dbReference type="PANTHER" id="PTHR13003:SF2">
    <property type="entry name" value="NUCLEAR PORE COMPLEX PROTEIN NUP107"/>
    <property type="match status" value="1"/>
</dbReference>
<organism evidence="8 9">
    <name type="scientific">Euplotes crassus</name>
    <dbReference type="NCBI Taxonomy" id="5936"/>
    <lineage>
        <taxon>Eukaryota</taxon>
        <taxon>Sar</taxon>
        <taxon>Alveolata</taxon>
        <taxon>Ciliophora</taxon>
        <taxon>Intramacronucleata</taxon>
        <taxon>Spirotrichea</taxon>
        <taxon>Hypotrichia</taxon>
        <taxon>Euplotida</taxon>
        <taxon>Euplotidae</taxon>
        <taxon>Moneuplotes</taxon>
    </lineage>
</organism>
<evidence type="ECO:0000313" key="9">
    <source>
        <dbReference type="Proteomes" id="UP001295684"/>
    </source>
</evidence>
<accession>A0AAD2DBA4</accession>
<keyword evidence="7" id="KW-0472">Membrane</keyword>
<dbReference type="Pfam" id="PF04121">
    <property type="entry name" value="Nup84_Nup100"/>
    <property type="match status" value="1"/>
</dbReference>